<dbReference type="Pfam" id="PF00512">
    <property type="entry name" value="HisKA"/>
    <property type="match status" value="1"/>
</dbReference>
<dbReference type="GO" id="GO:0005886">
    <property type="term" value="C:plasma membrane"/>
    <property type="evidence" value="ECO:0007669"/>
    <property type="project" value="UniProtKB-SubCell"/>
</dbReference>
<evidence type="ECO:0000259" key="14">
    <source>
        <dbReference type="PROSITE" id="PS50885"/>
    </source>
</evidence>
<evidence type="ECO:0000259" key="13">
    <source>
        <dbReference type="PROSITE" id="PS50109"/>
    </source>
</evidence>
<dbReference type="InterPro" id="IPR003661">
    <property type="entry name" value="HisK_dim/P_dom"/>
</dbReference>
<dbReference type="Proteomes" id="UP000192674">
    <property type="component" value="Unassembled WGS sequence"/>
</dbReference>
<name>A0A1Y5XTD6_KIBAR</name>
<dbReference type="AlphaFoldDB" id="A0A1Y5XTD6"/>
<dbReference type="Gene3D" id="6.10.340.10">
    <property type="match status" value="1"/>
</dbReference>
<evidence type="ECO:0000256" key="4">
    <source>
        <dbReference type="ARBA" id="ARBA00022553"/>
    </source>
</evidence>
<keyword evidence="7 15" id="KW-0418">Kinase</keyword>
<feature type="domain" description="Histidine kinase" evidence="13">
    <location>
        <begin position="234"/>
        <end position="442"/>
    </location>
</feature>
<evidence type="ECO:0000313" key="15">
    <source>
        <dbReference type="EMBL" id="SMD15780.1"/>
    </source>
</evidence>
<evidence type="ECO:0000256" key="8">
    <source>
        <dbReference type="ARBA" id="ARBA00022989"/>
    </source>
</evidence>
<keyword evidence="6 12" id="KW-0812">Transmembrane</keyword>
<gene>
    <name evidence="15" type="ORF">SAMN05661093_05331</name>
</gene>
<organism evidence="15 16">
    <name type="scientific">Kibdelosporangium aridum</name>
    <dbReference type="NCBI Taxonomy" id="2030"/>
    <lineage>
        <taxon>Bacteria</taxon>
        <taxon>Bacillati</taxon>
        <taxon>Actinomycetota</taxon>
        <taxon>Actinomycetes</taxon>
        <taxon>Pseudonocardiales</taxon>
        <taxon>Pseudonocardiaceae</taxon>
        <taxon>Kibdelosporangium</taxon>
    </lineage>
</organism>
<evidence type="ECO:0000256" key="6">
    <source>
        <dbReference type="ARBA" id="ARBA00022692"/>
    </source>
</evidence>
<keyword evidence="11" id="KW-0175">Coiled coil</keyword>
<dbReference type="PANTHER" id="PTHR45436:SF5">
    <property type="entry name" value="SENSOR HISTIDINE KINASE TRCS"/>
    <property type="match status" value="1"/>
</dbReference>
<feature type="coiled-coil region" evidence="11">
    <location>
        <begin position="207"/>
        <end position="234"/>
    </location>
</feature>
<dbReference type="CDD" id="cd00075">
    <property type="entry name" value="HATPase"/>
    <property type="match status" value="1"/>
</dbReference>
<dbReference type="PROSITE" id="PS50109">
    <property type="entry name" value="HIS_KIN"/>
    <property type="match status" value="1"/>
</dbReference>
<dbReference type="SMART" id="SM00387">
    <property type="entry name" value="HATPase_c"/>
    <property type="match status" value="1"/>
</dbReference>
<feature type="domain" description="HAMP" evidence="14">
    <location>
        <begin position="176"/>
        <end position="226"/>
    </location>
</feature>
<proteinExistence type="predicted"/>
<reference evidence="15 16" key="1">
    <citation type="submission" date="2017-04" db="EMBL/GenBank/DDBJ databases">
        <authorList>
            <person name="Afonso C.L."/>
            <person name="Miller P.J."/>
            <person name="Scott M.A."/>
            <person name="Spackman E."/>
            <person name="Goraichik I."/>
            <person name="Dimitrov K.M."/>
            <person name="Suarez D.L."/>
            <person name="Swayne D.E."/>
        </authorList>
    </citation>
    <scope>NUCLEOTIDE SEQUENCE [LARGE SCALE GENOMIC DNA]</scope>
    <source>
        <strain evidence="15 16">DSM 43828</strain>
    </source>
</reference>
<dbReference type="InterPro" id="IPR036890">
    <property type="entry name" value="HATPase_C_sf"/>
</dbReference>
<dbReference type="Pfam" id="PF00672">
    <property type="entry name" value="HAMP"/>
    <property type="match status" value="1"/>
</dbReference>
<evidence type="ECO:0000256" key="9">
    <source>
        <dbReference type="ARBA" id="ARBA00023012"/>
    </source>
</evidence>
<keyword evidence="10 12" id="KW-0472">Membrane</keyword>
<dbReference type="PROSITE" id="PS50885">
    <property type="entry name" value="HAMP"/>
    <property type="match status" value="1"/>
</dbReference>
<keyword evidence="16" id="KW-1185">Reference proteome</keyword>
<dbReference type="RefSeq" id="WP_407657120.1">
    <property type="nucleotide sequence ID" value="NZ_FWXV01000004.1"/>
</dbReference>
<dbReference type="CDD" id="cd00082">
    <property type="entry name" value="HisKA"/>
    <property type="match status" value="1"/>
</dbReference>
<protein>
    <recommendedName>
        <fullName evidence="3">histidine kinase</fullName>
        <ecNumber evidence="3">2.7.13.3</ecNumber>
    </recommendedName>
</protein>
<keyword evidence="9" id="KW-0902">Two-component regulatory system</keyword>
<comment type="subcellular location">
    <subcellularLocation>
        <location evidence="2">Cell membrane</location>
    </subcellularLocation>
</comment>
<keyword evidence="5" id="KW-0808">Transferase</keyword>
<dbReference type="PRINTS" id="PR00344">
    <property type="entry name" value="BCTRLSENSOR"/>
</dbReference>
<dbReference type="SMART" id="SM00388">
    <property type="entry name" value="HisKA"/>
    <property type="match status" value="1"/>
</dbReference>
<dbReference type="InterPro" id="IPR005467">
    <property type="entry name" value="His_kinase_dom"/>
</dbReference>
<evidence type="ECO:0000256" key="5">
    <source>
        <dbReference type="ARBA" id="ARBA00022679"/>
    </source>
</evidence>
<dbReference type="InterPro" id="IPR003594">
    <property type="entry name" value="HATPase_dom"/>
</dbReference>
<keyword evidence="4" id="KW-0597">Phosphoprotein</keyword>
<dbReference type="CDD" id="cd06225">
    <property type="entry name" value="HAMP"/>
    <property type="match status" value="1"/>
</dbReference>
<feature type="transmembrane region" description="Helical" evidence="12">
    <location>
        <begin position="155"/>
        <end position="175"/>
    </location>
</feature>
<dbReference type="InterPro" id="IPR050428">
    <property type="entry name" value="TCS_sensor_his_kinase"/>
</dbReference>
<dbReference type="Pfam" id="PF02518">
    <property type="entry name" value="HATPase_c"/>
    <property type="match status" value="1"/>
</dbReference>
<evidence type="ECO:0000256" key="2">
    <source>
        <dbReference type="ARBA" id="ARBA00004236"/>
    </source>
</evidence>
<dbReference type="InterPro" id="IPR003660">
    <property type="entry name" value="HAMP_dom"/>
</dbReference>
<dbReference type="PANTHER" id="PTHR45436">
    <property type="entry name" value="SENSOR HISTIDINE KINASE YKOH"/>
    <property type="match status" value="1"/>
</dbReference>
<evidence type="ECO:0000256" key="10">
    <source>
        <dbReference type="ARBA" id="ARBA00023136"/>
    </source>
</evidence>
<dbReference type="InterPro" id="IPR004358">
    <property type="entry name" value="Sig_transdc_His_kin-like_C"/>
</dbReference>
<sequence length="442" mass="47341">MSKVKEAWFRRSVRFRIATMATAATLIILLALAWFSGRGIGGLLINSADRELQPILDAAIADVAAGRIPHPDTPYVQVRVLDTAGTPKDNLPDPGLKEWALRDLKGAEPVLQYSDDPPTRWIGTVVTAPDGQQRLVVAGAGLAGYQQAQHVGLNWLLLAGVLGAAATGIATWFAVRSSLRPVERMRVAASRLPAGQRLPLPDSHDELRSLAESMNSLLDRRDEATERLRRFTGDAAHELRSPVASIRVQAEVAVANPDPVLSQEVLADIVHESVRLSTLVDGLLTLARSDAGEVPAAEPVDLVAAAEAAISRCTTETPRVTLQAPTGSAWVLAAPAEVDLVLDNLLRNAVLYARAHVTVGVLPAGGAIRLVVDDDGPGVAPEHREKVFDRFYRVQDDRARQTGGSGLGLALVAELVRRRGGTVLVTESPDGGARFQVRWKSL</sequence>
<evidence type="ECO:0000256" key="12">
    <source>
        <dbReference type="SAM" id="Phobius"/>
    </source>
</evidence>
<dbReference type="SUPFAM" id="SSF47384">
    <property type="entry name" value="Homodimeric domain of signal transducing histidine kinase"/>
    <property type="match status" value="1"/>
</dbReference>
<dbReference type="EMBL" id="FWXV01000004">
    <property type="protein sequence ID" value="SMD15780.1"/>
    <property type="molecule type" value="Genomic_DNA"/>
</dbReference>
<dbReference type="GO" id="GO:0000155">
    <property type="term" value="F:phosphorelay sensor kinase activity"/>
    <property type="evidence" value="ECO:0007669"/>
    <property type="project" value="InterPro"/>
</dbReference>
<evidence type="ECO:0000313" key="16">
    <source>
        <dbReference type="Proteomes" id="UP000192674"/>
    </source>
</evidence>
<evidence type="ECO:0000256" key="11">
    <source>
        <dbReference type="SAM" id="Coils"/>
    </source>
</evidence>
<dbReference type="Gene3D" id="3.30.565.10">
    <property type="entry name" value="Histidine kinase-like ATPase, C-terminal domain"/>
    <property type="match status" value="1"/>
</dbReference>
<evidence type="ECO:0000256" key="1">
    <source>
        <dbReference type="ARBA" id="ARBA00000085"/>
    </source>
</evidence>
<evidence type="ECO:0000256" key="3">
    <source>
        <dbReference type="ARBA" id="ARBA00012438"/>
    </source>
</evidence>
<accession>A0A1Y5XTD6</accession>
<dbReference type="InterPro" id="IPR036097">
    <property type="entry name" value="HisK_dim/P_sf"/>
</dbReference>
<comment type="catalytic activity">
    <reaction evidence="1">
        <text>ATP + protein L-histidine = ADP + protein N-phospho-L-histidine.</text>
        <dbReference type="EC" id="2.7.13.3"/>
    </reaction>
</comment>
<keyword evidence="8 12" id="KW-1133">Transmembrane helix</keyword>
<dbReference type="SUPFAM" id="SSF55874">
    <property type="entry name" value="ATPase domain of HSP90 chaperone/DNA topoisomerase II/histidine kinase"/>
    <property type="match status" value="1"/>
</dbReference>
<dbReference type="Gene3D" id="1.10.287.130">
    <property type="match status" value="1"/>
</dbReference>
<dbReference type="EC" id="2.7.13.3" evidence="3"/>
<evidence type="ECO:0000256" key="7">
    <source>
        <dbReference type="ARBA" id="ARBA00022777"/>
    </source>
</evidence>